<dbReference type="PANTHER" id="PTHR21310">
    <property type="entry name" value="AMINOGLYCOSIDE PHOSPHOTRANSFERASE-RELATED-RELATED"/>
    <property type="match status" value="1"/>
</dbReference>
<gene>
    <name evidence="2" type="ORF">B8V81_1754</name>
</gene>
<dbReference type="EMBL" id="NFEZ01000003">
    <property type="protein sequence ID" value="PLT47530.1"/>
    <property type="molecule type" value="Genomic_DNA"/>
</dbReference>
<dbReference type="SUPFAM" id="SSF56112">
    <property type="entry name" value="Protein kinase-like (PK-like)"/>
    <property type="match status" value="1"/>
</dbReference>
<dbReference type="AlphaFoldDB" id="A0A2N5NB90"/>
<dbReference type="InterPro" id="IPR002575">
    <property type="entry name" value="Aminoglycoside_PTrfase"/>
</dbReference>
<reference evidence="2 3" key="1">
    <citation type="submission" date="2017-05" db="EMBL/GenBank/DDBJ databases">
        <title>Functional genome analysis of Paenibacillus pasadenensis strain R16: insights on endophytic life style and antifungal activity.</title>
        <authorList>
            <person name="Passera A."/>
            <person name="Marcolungo L."/>
            <person name="Casati P."/>
            <person name="Brasca M."/>
            <person name="Quaglino F."/>
            <person name="Delledonne M."/>
        </authorList>
    </citation>
    <scope>NUCLEOTIDE SEQUENCE [LARGE SCALE GENOMIC DNA]</scope>
    <source>
        <strain evidence="2 3">R16</strain>
    </source>
</reference>
<name>A0A2N5NB90_9BACL</name>
<feature type="domain" description="Aminoglycoside phosphotransferase" evidence="1">
    <location>
        <begin position="39"/>
        <end position="282"/>
    </location>
</feature>
<evidence type="ECO:0000259" key="1">
    <source>
        <dbReference type="Pfam" id="PF01636"/>
    </source>
</evidence>
<proteinExistence type="predicted"/>
<evidence type="ECO:0000313" key="2">
    <source>
        <dbReference type="EMBL" id="PLT47530.1"/>
    </source>
</evidence>
<dbReference type="InterPro" id="IPR051678">
    <property type="entry name" value="AGP_Transferase"/>
</dbReference>
<dbReference type="RefSeq" id="WP_180968401.1">
    <property type="nucleotide sequence ID" value="NZ_NFEZ01000003.1"/>
</dbReference>
<dbReference type="Pfam" id="PF01636">
    <property type="entry name" value="APH"/>
    <property type="match status" value="1"/>
</dbReference>
<keyword evidence="3" id="KW-1185">Reference proteome</keyword>
<dbReference type="Proteomes" id="UP000234789">
    <property type="component" value="Unassembled WGS sequence"/>
</dbReference>
<protein>
    <recommendedName>
        <fullName evidence="1">Aminoglycoside phosphotransferase domain-containing protein</fullName>
    </recommendedName>
</protein>
<dbReference type="Gene3D" id="3.90.1200.10">
    <property type="match status" value="1"/>
</dbReference>
<accession>A0A2N5NB90</accession>
<organism evidence="2 3">
    <name type="scientific">Paenibacillus pasadenensis</name>
    <dbReference type="NCBI Taxonomy" id="217090"/>
    <lineage>
        <taxon>Bacteria</taxon>
        <taxon>Bacillati</taxon>
        <taxon>Bacillota</taxon>
        <taxon>Bacilli</taxon>
        <taxon>Bacillales</taxon>
        <taxon>Paenibacillaceae</taxon>
        <taxon>Paenibacillus</taxon>
    </lineage>
</organism>
<evidence type="ECO:0000313" key="3">
    <source>
        <dbReference type="Proteomes" id="UP000234789"/>
    </source>
</evidence>
<dbReference type="InterPro" id="IPR011009">
    <property type="entry name" value="Kinase-like_dom_sf"/>
</dbReference>
<sequence>MTTKIIFSSPRVGETSDEQLQRMLDRHGLGRLLAWSRTGQGAMSQTLRIETSTGAFILKGNPLYPGQLEEERWFTEQLASRTRLPLPIPYIVDERTDLFGWSYAIMPCLPGRHLGDLADEGGFAGAEAAAEALHEIHRWKEPMYGEYDPISRRIVPFEGGYYGWLSERILYWLHDAARFSAIGAEDTAWTEERLRQAQPDFAELGQAALCMGDFKPGNFLLSSRPADASRLAVSGLFDLTNAYFGDPLADLAKLLVYYRGRGRQDLAACFLRAYAEGMEDERGLGSRLGVHLLHQNVLDWGCLKAMGAADWPAELTFRAWAAAQQADLADWLAAIQPRSAGRRETP</sequence>
<dbReference type="Gene3D" id="3.30.200.150">
    <property type="match status" value="1"/>
</dbReference>
<comment type="caution">
    <text evidence="2">The sequence shown here is derived from an EMBL/GenBank/DDBJ whole genome shotgun (WGS) entry which is preliminary data.</text>
</comment>